<evidence type="ECO:0000313" key="8">
    <source>
        <dbReference type="Proteomes" id="UP001468798"/>
    </source>
</evidence>
<dbReference type="InterPro" id="IPR007627">
    <property type="entry name" value="RNA_pol_sigma70_r2"/>
</dbReference>
<evidence type="ECO:0000259" key="6">
    <source>
        <dbReference type="Pfam" id="PF08281"/>
    </source>
</evidence>
<comment type="caution">
    <text evidence="7">The sequence shown here is derived from an EMBL/GenBank/DDBJ whole genome shotgun (WGS) entry which is preliminary data.</text>
</comment>
<sequence length="177" mass="20632">MDGQIQDIWTDLHQELKKFIFSKVKDIDTSEDIVQDVFLKIHLNIHTLLDCTKLTSWVYQITRNAVADHYRKTNLEIQIDGLDFAEQENEEPLYLSLSNCINKKITKLPEKYKQAILLTYFDKYSQIALAEELNISYSGAKTRVQRAREKLKDLVVDCENVVTDKKDNPIAYQNCSK</sequence>
<dbReference type="InterPro" id="IPR036388">
    <property type="entry name" value="WH-like_DNA-bd_sf"/>
</dbReference>
<dbReference type="RefSeq" id="WP_342690596.1">
    <property type="nucleotide sequence ID" value="NZ_JBCGDP010000002.1"/>
</dbReference>
<feature type="domain" description="RNA polymerase sigma-70 region 2" evidence="5">
    <location>
        <begin position="11"/>
        <end position="74"/>
    </location>
</feature>
<keyword evidence="3" id="KW-0731">Sigma factor</keyword>
<keyword evidence="4" id="KW-0804">Transcription</keyword>
<dbReference type="NCBIfam" id="TIGR02937">
    <property type="entry name" value="sigma70-ECF"/>
    <property type="match status" value="1"/>
</dbReference>
<comment type="similarity">
    <text evidence="1">Belongs to the sigma-70 factor family. ECF subfamily.</text>
</comment>
<dbReference type="Gene3D" id="1.10.10.10">
    <property type="entry name" value="Winged helix-like DNA-binding domain superfamily/Winged helix DNA-binding domain"/>
    <property type="match status" value="1"/>
</dbReference>
<organism evidence="7 8">
    <name type="scientific">Flavobacterium polysaccharolyticum</name>
    <dbReference type="NCBI Taxonomy" id="3133148"/>
    <lineage>
        <taxon>Bacteria</taxon>
        <taxon>Pseudomonadati</taxon>
        <taxon>Bacteroidota</taxon>
        <taxon>Flavobacteriia</taxon>
        <taxon>Flavobacteriales</taxon>
        <taxon>Flavobacteriaceae</taxon>
        <taxon>Flavobacterium</taxon>
    </lineage>
</organism>
<dbReference type="InterPro" id="IPR013325">
    <property type="entry name" value="RNA_pol_sigma_r2"/>
</dbReference>
<evidence type="ECO:0000259" key="5">
    <source>
        <dbReference type="Pfam" id="PF04542"/>
    </source>
</evidence>
<evidence type="ECO:0000256" key="4">
    <source>
        <dbReference type="ARBA" id="ARBA00023163"/>
    </source>
</evidence>
<evidence type="ECO:0000256" key="3">
    <source>
        <dbReference type="ARBA" id="ARBA00023082"/>
    </source>
</evidence>
<dbReference type="PANTHER" id="PTHR43133">
    <property type="entry name" value="RNA POLYMERASE ECF-TYPE SIGMA FACTO"/>
    <property type="match status" value="1"/>
</dbReference>
<dbReference type="InterPro" id="IPR039425">
    <property type="entry name" value="RNA_pol_sigma-70-like"/>
</dbReference>
<evidence type="ECO:0000313" key="7">
    <source>
        <dbReference type="EMBL" id="MEM0575507.1"/>
    </source>
</evidence>
<keyword evidence="8" id="KW-1185">Reference proteome</keyword>
<dbReference type="InterPro" id="IPR013324">
    <property type="entry name" value="RNA_pol_sigma_r3/r4-like"/>
</dbReference>
<dbReference type="Pfam" id="PF08281">
    <property type="entry name" value="Sigma70_r4_2"/>
    <property type="match status" value="1"/>
</dbReference>
<dbReference type="SUPFAM" id="SSF88659">
    <property type="entry name" value="Sigma3 and sigma4 domains of RNA polymerase sigma factors"/>
    <property type="match status" value="1"/>
</dbReference>
<accession>A0ABU9NP49</accession>
<feature type="domain" description="RNA polymerase sigma factor 70 region 4 type 2" evidence="6">
    <location>
        <begin position="100"/>
        <end position="151"/>
    </location>
</feature>
<dbReference type="SUPFAM" id="SSF88946">
    <property type="entry name" value="Sigma2 domain of RNA polymerase sigma factors"/>
    <property type="match status" value="1"/>
</dbReference>
<dbReference type="CDD" id="cd06171">
    <property type="entry name" value="Sigma70_r4"/>
    <property type="match status" value="1"/>
</dbReference>
<dbReference type="Pfam" id="PF04542">
    <property type="entry name" value="Sigma70_r2"/>
    <property type="match status" value="1"/>
</dbReference>
<proteinExistence type="inferred from homology"/>
<dbReference type="EMBL" id="JBCGDP010000002">
    <property type="protein sequence ID" value="MEM0575507.1"/>
    <property type="molecule type" value="Genomic_DNA"/>
</dbReference>
<dbReference type="PANTHER" id="PTHR43133:SF62">
    <property type="entry name" value="RNA POLYMERASE SIGMA FACTOR SIGZ"/>
    <property type="match status" value="1"/>
</dbReference>
<reference evidence="7 8" key="1">
    <citation type="submission" date="2024-03" db="EMBL/GenBank/DDBJ databases">
        <title>Two novel species of the genus Flavobacterium exhibiting potentially degradation of complex polysaccharides.</title>
        <authorList>
            <person name="Lian X."/>
        </authorList>
    </citation>
    <scope>NUCLEOTIDE SEQUENCE [LARGE SCALE GENOMIC DNA]</scope>
    <source>
        <strain evidence="7 8">N6</strain>
    </source>
</reference>
<dbReference type="InterPro" id="IPR013249">
    <property type="entry name" value="RNA_pol_sigma70_r4_t2"/>
</dbReference>
<dbReference type="Gene3D" id="1.10.1740.10">
    <property type="match status" value="1"/>
</dbReference>
<dbReference type="Proteomes" id="UP001468798">
    <property type="component" value="Unassembled WGS sequence"/>
</dbReference>
<name>A0ABU9NP49_9FLAO</name>
<dbReference type="InterPro" id="IPR014284">
    <property type="entry name" value="RNA_pol_sigma-70_dom"/>
</dbReference>
<keyword evidence="2" id="KW-0805">Transcription regulation</keyword>
<gene>
    <name evidence="7" type="ORF">WFZ86_03270</name>
</gene>
<evidence type="ECO:0000256" key="1">
    <source>
        <dbReference type="ARBA" id="ARBA00010641"/>
    </source>
</evidence>
<evidence type="ECO:0000256" key="2">
    <source>
        <dbReference type="ARBA" id="ARBA00023015"/>
    </source>
</evidence>
<protein>
    <submittedName>
        <fullName evidence="7">Sigma-70 family RNA polymerase sigma factor</fullName>
    </submittedName>
</protein>